<feature type="compositionally biased region" description="Basic and acidic residues" evidence="6">
    <location>
        <begin position="44"/>
        <end position="64"/>
    </location>
</feature>
<dbReference type="PANTHER" id="PTHR23065">
    <property type="entry name" value="PROLINE-SERINE-THREONINE PHOSPHATASE INTERACTING PROTEIN 1"/>
    <property type="match status" value="1"/>
</dbReference>
<comment type="caution">
    <text evidence="8">The sequence shown here is derived from an EMBL/GenBank/DDBJ whole genome shotgun (WGS) entry which is preliminary data.</text>
</comment>
<dbReference type="EMBL" id="PKSL01000001">
    <property type="protein sequence ID" value="POW17935.1"/>
    <property type="molecule type" value="Genomic_DNA"/>
</dbReference>
<dbReference type="InterPro" id="IPR031160">
    <property type="entry name" value="F_BAR_dom"/>
</dbReference>
<dbReference type="AlphaFoldDB" id="A0A2S4W834"/>
<feature type="region of interest" description="Disordered" evidence="6">
    <location>
        <begin position="40"/>
        <end position="64"/>
    </location>
</feature>
<feature type="domain" description="F-BAR" evidence="7">
    <location>
        <begin position="81"/>
        <end position="335"/>
    </location>
</feature>
<feature type="non-terminal residue" evidence="8">
    <location>
        <position position="1"/>
    </location>
</feature>
<sequence length="545" mass="61843">PGEDNIRKFQARKKATTACAHDQFQDLRLNLSNQKMGRFGKFLHRSERHGTAKSPTTDDSKQQKEAECLPYQQQRQEIKAKEFCNSFWGEEGYEILIEKTKMSSKLLEELKNWYKERALIEAEYSRKLQKLSKSNLFQLTRFESEGLQLGLNSLREATAKSSHCHAELSGTFKTSLEVKATEFINKREAARKNPQASIEKLHKRTTELRALQEKARKRFETDSVAVGGYAAQMHLVQGREMDKIAAKLDKAQGSIGVTEKDYRVLTQNLEETTETWNLQWKSFCDLLQDLEEDRIDFVRSSLWDFANALSTVCMLEDEHSEGLRQAVEKCNTAQDVIRFIQQAGTGQELHAAPGYIDYPKGVYEDPKLIKGKYQRYGLANFARNSCRDGKSSSLGTPSIITDLAIAIEAGSRTPSETQPKQAIDPYPTPTVHQAKQHLKRGGNIAEVVATNSLAPPTPQAVPGTPQIHRSVQLQSEPEVVDEHRPPIIYRPKHHDSFHGTGILVTHPPHQPHHHHHHHHQPKLPPQYHHLPSSAYDRPLPPQPIV</sequence>
<keyword evidence="5" id="KW-0175">Coiled coil</keyword>
<dbReference type="InterPro" id="IPR027267">
    <property type="entry name" value="AH/BAR_dom_sf"/>
</dbReference>
<gene>
    <name evidence="8" type="ORF">PSTT_00131</name>
</gene>
<feature type="region of interest" description="Disordered" evidence="6">
    <location>
        <begin position="504"/>
        <end position="545"/>
    </location>
</feature>
<feature type="non-terminal residue" evidence="8">
    <location>
        <position position="545"/>
    </location>
</feature>
<dbReference type="SUPFAM" id="SSF103657">
    <property type="entry name" value="BAR/IMD domain-like"/>
    <property type="match status" value="1"/>
</dbReference>
<name>A0A2S4W834_9BASI</name>
<dbReference type="VEuPathDB" id="FungiDB:PSHT_01428"/>
<evidence type="ECO:0000313" key="9">
    <source>
        <dbReference type="Proteomes" id="UP000239156"/>
    </source>
</evidence>
<dbReference type="VEuPathDB" id="FungiDB:PSTT_00131"/>
<keyword evidence="3" id="KW-0597">Phosphoprotein</keyword>
<feature type="compositionally biased region" description="Basic residues" evidence="6">
    <location>
        <begin position="509"/>
        <end position="521"/>
    </location>
</feature>
<dbReference type="PANTHER" id="PTHR23065:SF7">
    <property type="entry name" value="NOSTRIN, ISOFORM H"/>
    <property type="match status" value="1"/>
</dbReference>
<keyword evidence="4" id="KW-0206">Cytoskeleton</keyword>
<dbReference type="GO" id="GO:0009898">
    <property type="term" value="C:cytoplasmic side of plasma membrane"/>
    <property type="evidence" value="ECO:0007669"/>
    <property type="project" value="TreeGrafter"/>
</dbReference>
<dbReference type="FunFam" id="1.20.1270.60:FF:000045">
    <property type="entry name" value="Cell division control protein"/>
    <property type="match status" value="1"/>
</dbReference>
<evidence type="ECO:0000313" key="8">
    <source>
        <dbReference type="EMBL" id="POW17935.1"/>
    </source>
</evidence>
<reference evidence="8" key="1">
    <citation type="submission" date="2017-12" db="EMBL/GenBank/DDBJ databases">
        <title>Gene loss provides genomic basis for host adaptation in cereal stripe rust fungi.</title>
        <authorList>
            <person name="Xia C."/>
        </authorList>
    </citation>
    <scope>NUCLEOTIDE SEQUENCE [LARGE SCALE GENOMIC DNA]</scope>
    <source>
        <strain evidence="8">93-210</strain>
    </source>
</reference>
<dbReference type="GO" id="GO:0120104">
    <property type="term" value="C:mitotic actomyosin contractile ring, proximal layer"/>
    <property type="evidence" value="ECO:0007669"/>
    <property type="project" value="TreeGrafter"/>
</dbReference>
<evidence type="ECO:0000256" key="4">
    <source>
        <dbReference type="ARBA" id="ARBA00023212"/>
    </source>
</evidence>
<evidence type="ECO:0000256" key="1">
    <source>
        <dbReference type="ARBA" id="ARBA00004245"/>
    </source>
</evidence>
<evidence type="ECO:0000256" key="5">
    <source>
        <dbReference type="PROSITE-ProRule" id="PRU01077"/>
    </source>
</evidence>
<evidence type="ECO:0000256" key="6">
    <source>
        <dbReference type="SAM" id="MobiDB-lite"/>
    </source>
</evidence>
<keyword evidence="2" id="KW-0963">Cytoplasm</keyword>
<protein>
    <recommendedName>
        <fullName evidence="7">F-BAR domain-containing protein</fullName>
    </recommendedName>
</protein>
<dbReference type="SMART" id="SM00055">
    <property type="entry name" value="FCH"/>
    <property type="match status" value="1"/>
</dbReference>
<dbReference type="Pfam" id="PF00611">
    <property type="entry name" value="FCH"/>
    <property type="match status" value="1"/>
</dbReference>
<dbReference type="GO" id="GO:0005543">
    <property type="term" value="F:phospholipid binding"/>
    <property type="evidence" value="ECO:0007669"/>
    <property type="project" value="TreeGrafter"/>
</dbReference>
<dbReference type="GO" id="GO:0007010">
    <property type="term" value="P:cytoskeleton organization"/>
    <property type="evidence" value="ECO:0007669"/>
    <property type="project" value="TreeGrafter"/>
</dbReference>
<keyword evidence="9" id="KW-1185">Reference proteome</keyword>
<evidence type="ECO:0000259" key="7">
    <source>
        <dbReference type="PROSITE" id="PS51741"/>
    </source>
</evidence>
<evidence type="ECO:0000256" key="2">
    <source>
        <dbReference type="ARBA" id="ARBA00022490"/>
    </source>
</evidence>
<dbReference type="InterPro" id="IPR001060">
    <property type="entry name" value="FCH_dom"/>
</dbReference>
<proteinExistence type="predicted"/>
<comment type="subcellular location">
    <subcellularLocation>
        <location evidence="1">Cytoplasm</location>
        <location evidence="1">Cytoskeleton</location>
    </subcellularLocation>
</comment>
<dbReference type="Gene3D" id="1.20.1270.60">
    <property type="entry name" value="Arfaptin homology (AH) domain/BAR domain"/>
    <property type="match status" value="1"/>
</dbReference>
<organism evidence="8 9">
    <name type="scientific">Puccinia striiformis</name>
    <dbReference type="NCBI Taxonomy" id="27350"/>
    <lineage>
        <taxon>Eukaryota</taxon>
        <taxon>Fungi</taxon>
        <taxon>Dikarya</taxon>
        <taxon>Basidiomycota</taxon>
        <taxon>Pucciniomycotina</taxon>
        <taxon>Pucciniomycetes</taxon>
        <taxon>Pucciniales</taxon>
        <taxon>Pucciniaceae</taxon>
        <taxon>Puccinia</taxon>
    </lineage>
</organism>
<dbReference type="PROSITE" id="PS51741">
    <property type="entry name" value="F_BAR"/>
    <property type="match status" value="1"/>
</dbReference>
<dbReference type="Proteomes" id="UP000239156">
    <property type="component" value="Unassembled WGS sequence"/>
</dbReference>
<accession>A0A2S4W834</accession>
<evidence type="ECO:0000256" key="3">
    <source>
        <dbReference type="ARBA" id="ARBA00022553"/>
    </source>
</evidence>